<protein>
    <submittedName>
        <fullName evidence="1">Uncharacterized protein</fullName>
    </submittedName>
</protein>
<reference evidence="1 2" key="1">
    <citation type="journal article" date="2015" name="Genom Data">
        <title>Draft genome sequence of a multidrug-resistant Chryseobacterium indologenes isolate from Malaysia.</title>
        <authorList>
            <person name="Yu C.Y."/>
            <person name="Ang G.Y."/>
            <person name="Cheng H.J."/>
            <person name="Cheong Y.M."/>
            <person name="Yin W.F."/>
            <person name="Chan K.G."/>
        </authorList>
    </citation>
    <scope>NUCLEOTIDE SEQUENCE [LARGE SCALE GENOMIC DNA]</scope>
    <source>
        <strain evidence="1 2">CI_885</strain>
    </source>
</reference>
<dbReference type="AlphaFoldDB" id="A0A0N1KTT8"/>
<sequence>MIGMKAQVGVNTNTPKATLDVTAKADNTLPEGMLAPRLTRAQLTAKGESMYTADQNGTIVYITDISGGNTTGQRVRVTHPGYYYFDSGENIWKTFLPPITQGIKTQLVNDGTQLPSRNTIGSTPVQVANGTFTSQQGGLLLFVGNGAMSVTMGSVTVGYELWIDNVFADKSYTYYDNAGKLYLALNFPIVGISKGSHTWSLRINGNTSNNNNSFVDSNHRLSFKVTEVF</sequence>
<organism evidence="1 2">
    <name type="scientific">Chryseobacterium indologenes</name>
    <name type="common">Flavobacterium indologenes</name>
    <dbReference type="NCBI Taxonomy" id="253"/>
    <lineage>
        <taxon>Bacteria</taxon>
        <taxon>Pseudomonadati</taxon>
        <taxon>Bacteroidota</taxon>
        <taxon>Flavobacteriia</taxon>
        <taxon>Flavobacteriales</taxon>
        <taxon>Weeksellaceae</taxon>
        <taxon>Chryseobacterium group</taxon>
        <taxon>Chryseobacterium</taxon>
    </lineage>
</organism>
<dbReference type="EMBL" id="LJOD01000002">
    <property type="protein sequence ID" value="KPE52377.1"/>
    <property type="molecule type" value="Genomic_DNA"/>
</dbReference>
<dbReference type="Proteomes" id="UP000037953">
    <property type="component" value="Unassembled WGS sequence"/>
</dbReference>
<accession>A0A0N1KTT8</accession>
<evidence type="ECO:0000313" key="2">
    <source>
        <dbReference type="Proteomes" id="UP000037953"/>
    </source>
</evidence>
<comment type="caution">
    <text evidence="1">The sequence shown here is derived from an EMBL/GenBank/DDBJ whole genome shotgun (WGS) entry which is preliminary data.</text>
</comment>
<gene>
    <name evidence="1" type="ORF">AOB46_05775</name>
</gene>
<reference evidence="2" key="2">
    <citation type="submission" date="2015-09" db="EMBL/GenBank/DDBJ databases">
        <title>Draft genome sequence of a multidrug-resistant Chryseobacterium indologenes isolate from Malaysia.</title>
        <authorList>
            <person name="Yu C.Y."/>
            <person name="Ang G.Y."/>
            <person name="Chan K.-G."/>
        </authorList>
    </citation>
    <scope>NUCLEOTIDE SEQUENCE [LARGE SCALE GENOMIC DNA]</scope>
    <source>
        <strain evidence="2">CI_885</strain>
    </source>
</reference>
<evidence type="ECO:0000313" key="1">
    <source>
        <dbReference type="EMBL" id="KPE52377.1"/>
    </source>
</evidence>
<proteinExistence type="predicted"/>
<dbReference type="PATRIC" id="fig|253.9.peg.2469"/>
<name>A0A0N1KTT8_CHRID</name>